<dbReference type="InterPro" id="IPR001965">
    <property type="entry name" value="Znf_PHD"/>
</dbReference>
<dbReference type="PANTHER" id="PTHR31333">
    <property type="entry name" value="PWWP DOMAIN-CONTAINING DNA REPAIR FACTOR 3 FAMILY MEMBER"/>
    <property type="match status" value="1"/>
</dbReference>
<sequence>MAQRGSDRWPEGSRVWIKMPGYCHWPAIVFPLRYCRKAEVPALLASYQPSRCLVHFYGSHNYWWAAESSLTPWTAHREARLAALRALARKSGVAAATLDELQGALGAAAASDTARELARMMTLWRGQPGAGAGGGGGGRKPQCSSCGEIGTQVTCRSCRSSFHTLCLPAPDISPEHMLAAAAAAVAAAAGAELGPEGVAAVQALWVCGACGRQNEVKGPPPHPSRSKPVAPLPATGAGTAVAADQLQQVATCAAAAAHPPACGGTGGSSGGHQRPVAGLQQLQQQGHPAWLELYERLMAEGVAEGAEAGPPVRPPPGTRLWVKTPGYCPWPAIVFSLRYCRKTEVPDLLASYQPGSTLVHFYGEHNHVWLPDDDVAALAAAAADPGEAAERLAGLTAWSRRKKGCSSGLLALTELEGAAPVPPPGQAIQPAAEVARLVGLREEQLAADEERRDREQLEQLLGAGSQGATTTPGLPGGSREGLGSSWRCRLRICAVCEEAGGQVSCRRCRRAFHALCLTPPCLSPAHMPPRHHWVCGSCGHPNEEVRGMRRRGRWEGRSGVCRMGLTPDWIIHAGAFRLFELPRPTASMPYIRGLLDPCTNSKSNPNIPAEKLYDKQDDGLRLSNSWSGYHVILNPEYTSQTQWRFVNRAIDEVESGSVPAVLLLCRNSTDTAYFQRLRPYPRVMLRRTSARFKDYDKTPIGFGVAVFCIARRGPARSPLYRRFIDAFGDWGEPNIPIDSAFVCSPEFCALLDRLSDHTTRHLRDNWAQCSACRKWRIVPYELFRLIDDDQQQPGEDVAMEAQEAQQQGLGLGLEREGQQQLQEPMLRTQWTCAQLG</sequence>
<gene>
    <name evidence="9" type="primary">YMTp02</name>
</gene>
<organism evidence="9">
    <name type="scientific">Yamagishiella unicocca</name>
    <dbReference type="NCBI Taxonomy" id="51707"/>
    <lineage>
        <taxon>Eukaryota</taxon>
        <taxon>Viridiplantae</taxon>
        <taxon>Chlorophyta</taxon>
        <taxon>core chlorophytes</taxon>
        <taxon>Chlorophyceae</taxon>
        <taxon>CS clade</taxon>
        <taxon>Chlamydomonadales</taxon>
        <taxon>Volvocaceae</taxon>
        <taxon>Yamagishiella</taxon>
    </lineage>
</organism>
<feature type="region of interest" description="Disordered" evidence="5">
    <location>
        <begin position="215"/>
        <end position="235"/>
    </location>
</feature>
<evidence type="ECO:0000259" key="8">
    <source>
        <dbReference type="PROSITE" id="PS51050"/>
    </source>
</evidence>
<evidence type="ECO:0000256" key="4">
    <source>
        <dbReference type="PROSITE-ProRule" id="PRU00146"/>
    </source>
</evidence>
<dbReference type="PROSITE" id="PS51050">
    <property type="entry name" value="ZF_CW"/>
    <property type="match status" value="1"/>
</dbReference>
<dbReference type="InterPro" id="IPR040263">
    <property type="entry name" value="PWP3A_3B_4"/>
</dbReference>
<dbReference type="InterPro" id="IPR000313">
    <property type="entry name" value="PWWP_dom"/>
</dbReference>
<evidence type="ECO:0000259" key="7">
    <source>
        <dbReference type="PROSITE" id="PS50812"/>
    </source>
</evidence>
<dbReference type="InterPro" id="IPR019787">
    <property type="entry name" value="Znf_PHD-finger"/>
</dbReference>
<evidence type="ECO:0000259" key="6">
    <source>
        <dbReference type="PROSITE" id="PS50016"/>
    </source>
</evidence>
<dbReference type="InterPro" id="IPR019786">
    <property type="entry name" value="Zinc_finger_PHD-type_CS"/>
</dbReference>
<name>A0A2Z5X894_9CHLO</name>
<dbReference type="CDD" id="cd05162">
    <property type="entry name" value="PWWP"/>
    <property type="match status" value="2"/>
</dbReference>
<feature type="domain" description="PWWP" evidence="7">
    <location>
        <begin position="316"/>
        <end position="381"/>
    </location>
</feature>
<dbReference type="SUPFAM" id="SSF63748">
    <property type="entry name" value="Tudor/PWWP/MBT"/>
    <property type="match status" value="2"/>
</dbReference>
<reference evidence="9" key="1">
    <citation type="journal article" date="2018" name="Commun. Biol.">
        <title>Anisogamy evolved with a reduced sex-determining region in volvocine green algae.</title>
        <authorList>
            <person name="Hamaji T."/>
            <person name="Kawai-Toyooka H."/>
            <person name="Uchimura H."/>
            <person name="Suzuki M."/>
            <person name="Noguchi H."/>
            <person name="Minakuchi Y."/>
            <person name="Toyoda A."/>
            <person name="Fujiyama A."/>
            <person name="Miyagishima S."/>
            <person name="Umen J.G."/>
            <person name="Nozaki H."/>
        </authorList>
    </citation>
    <scope>NUCLEOTIDE SEQUENCE</scope>
    <source>
        <strain evidence="9">NIES-3983</strain>
    </source>
</reference>
<evidence type="ECO:0000256" key="2">
    <source>
        <dbReference type="ARBA" id="ARBA00022771"/>
    </source>
</evidence>
<dbReference type="InterPro" id="IPR011124">
    <property type="entry name" value="Znf_CW"/>
</dbReference>
<dbReference type="SUPFAM" id="SSF57903">
    <property type="entry name" value="FYVE/PHD zinc finger"/>
    <property type="match status" value="1"/>
</dbReference>
<evidence type="ECO:0000313" key="9">
    <source>
        <dbReference type="EMBL" id="BBC28461.1"/>
    </source>
</evidence>
<dbReference type="SMART" id="SM00249">
    <property type="entry name" value="PHD"/>
    <property type="match status" value="2"/>
</dbReference>
<evidence type="ECO:0000256" key="5">
    <source>
        <dbReference type="SAM" id="MobiDB-lite"/>
    </source>
</evidence>
<protein>
    <submittedName>
        <fullName evidence="9">PWWP domain-containing protein</fullName>
    </submittedName>
</protein>
<dbReference type="PROSITE" id="PS50812">
    <property type="entry name" value="PWWP"/>
    <property type="match status" value="2"/>
</dbReference>
<dbReference type="PROSITE" id="PS50016">
    <property type="entry name" value="ZF_PHD_2"/>
    <property type="match status" value="1"/>
</dbReference>
<feature type="domain" description="CW-type" evidence="8">
    <location>
        <begin position="760"/>
        <end position="836"/>
    </location>
</feature>
<keyword evidence="3" id="KW-0862">Zinc</keyword>
<dbReference type="InterPro" id="IPR013083">
    <property type="entry name" value="Znf_RING/FYVE/PHD"/>
</dbReference>
<feature type="domain" description="PHD-type" evidence="6">
    <location>
        <begin position="490"/>
        <end position="541"/>
    </location>
</feature>
<dbReference type="GO" id="GO:0008270">
    <property type="term" value="F:zinc ion binding"/>
    <property type="evidence" value="ECO:0007669"/>
    <property type="project" value="UniProtKB-KW"/>
</dbReference>
<dbReference type="EMBL" id="LC314413">
    <property type="protein sequence ID" value="BBC28461.1"/>
    <property type="molecule type" value="Genomic_DNA"/>
</dbReference>
<dbReference type="AlphaFoldDB" id="A0A2Z5X894"/>
<feature type="domain" description="PWWP" evidence="7">
    <location>
        <begin position="11"/>
        <end position="76"/>
    </location>
</feature>
<dbReference type="PANTHER" id="PTHR31333:SF6">
    <property type="entry name" value="MUM1 LIKE 1"/>
    <property type="match status" value="1"/>
</dbReference>
<evidence type="ECO:0000256" key="3">
    <source>
        <dbReference type="ARBA" id="ARBA00022833"/>
    </source>
</evidence>
<dbReference type="Gene3D" id="3.30.40.10">
    <property type="entry name" value="Zinc/RING finger domain, C3HC4 (zinc finger)"/>
    <property type="match status" value="2"/>
</dbReference>
<accession>A0A2Z5X894</accession>
<dbReference type="Gene3D" id="2.30.30.140">
    <property type="match status" value="2"/>
</dbReference>
<dbReference type="InterPro" id="IPR011011">
    <property type="entry name" value="Znf_FYVE_PHD"/>
</dbReference>
<proteinExistence type="predicted"/>
<feature type="region of interest" description="Disordered" evidence="5">
    <location>
        <begin position="460"/>
        <end position="481"/>
    </location>
</feature>
<dbReference type="Pfam" id="PF00855">
    <property type="entry name" value="PWWP"/>
    <property type="match status" value="2"/>
</dbReference>
<dbReference type="SMART" id="SM00293">
    <property type="entry name" value="PWWP"/>
    <property type="match status" value="2"/>
</dbReference>
<evidence type="ECO:0000256" key="1">
    <source>
        <dbReference type="ARBA" id="ARBA00022723"/>
    </source>
</evidence>
<keyword evidence="1" id="KW-0479">Metal-binding</keyword>
<dbReference type="PROSITE" id="PS01359">
    <property type="entry name" value="ZF_PHD_1"/>
    <property type="match status" value="1"/>
</dbReference>
<keyword evidence="2 4" id="KW-0863">Zinc-finger</keyword>